<feature type="transmembrane region" description="Helical" evidence="1">
    <location>
        <begin position="44"/>
        <end position="63"/>
    </location>
</feature>
<dbReference type="GO" id="GO:0005886">
    <property type="term" value="C:plasma membrane"/>
    <property type="evidence" value="ECO:0007669"/>
    <property type="project" value="TreeGrafter"/>
</dbReference>
<accession>A0A9E7GZA9</accession>
<dbReference type="InterPro" id="IPR032675">
    <property type="entry name" value="LRR_dom_sf"/>
</dbReference>
<dbReference type="EMBL" id="CP097509">
    <property type="protein sequence ID" value="URE20787.1"/>
    <property type="molecule type" value="Genomic_DNA"/>
</dbReference>
<reference evidence="2" key="1">
    <citation type="submission" date="2022-05" db="EMBL/GenBank/DDBJ databases">
        <title>The Musa troglodytarum L. genome provides insights into the mechanism of non-climacteric behaviour and enrichment of carotenoids.</title>
        <authorList>
            <person name="Wang J."/>
        </authorList>
    </citation>
    <scope>NUCLEOTIDE SEQUENCE</scope>
    <source>
        <tissue evidence="2">Leaf</tissue>
    </source>
</reference>
<dbReference type="AlphaFoldDB" id="A0A9E7GZA9"/>
<evidence type="ECO:0000256" key="1">
    <source>
        <dbReference type="SAM" id="Phobius"/>
    </source>
</evidence>
<dbReference type="Gene3D" id="3.80.10.10">
    <property type="entry name" value="Ribonuclease Inhibitor"/>
    <property type="match status" value="1"/>
</dbReference>
<dbReference type="OrthoDB" id="763721at2759"/>
<protein>
    <submittedName>
        <fullName evidence="2">LRR receptor-like serine threonine-protein kinase</fullName>
    </submittedName>
</protein>
<evidence type="ECO:0000313" key="3">
    <source>
        <dbReference type="Proteomes" id="UP001055439"/>
    </source>
</evidence>
<dbReference type="PANTHER" id="PTHR48006">
    <property type="entry name" value="LEUCINE-RICH REPEAT-CONTAINING PROTEIN DDB_G0281931-RELATED"/>
    <property type="match status" value="1"/>
</dbReference>
<organism evidence="2 3">
    <name type="scientific">Musa troglodytarum</name>
    <name type="common">fe'i banana</name>
    <dbReference type="NCBI Taxonomy" id="320322"/>
    <lineage>
        <taxon>Eukaryota</taxon>
        <taxon>Viridiplantae</taxon>
        <taxon>Streptophyta</taxon>
        <taxon>Embryophyta</taxon>
        <taxon>Tracheophyta</taxon>
        <taxon>Spermatophyta</taxon>
        <taxon>Magnoliopsida</taxon>
        <taxon>Liliopsida</taxon>
        <taxon>Zingiberales</taxon>
        <taxon>Musaceae</taxon>
        <taxon>Musa</taxon>
    </lineage>
</organism>
<keyword evidence="2" id="KW-0808">Transferase</keyword>
<dbReference type="SUPFAM" id="SSF52058">
    <property type="entry name" value="L domain-like"/>
    <property type="match status" value="1"/>
</dbReference>
<keyword evidence="3" id="KW-1185">Reference proteome</keyword>
<gene>
    <name evidence="2" type="ORF">MUK42_11764</name>
</gene>
<proteinExistence type="predicted"/>
<dbReference type="GO" id="GO:0016301">
    <property type="term" value="F:kinase activity"/>
    <property type="evidence" value="ECO:0007669"/>
    <property type="project" value="UniProtKB-KW"/>
</dbReference>
<keyword evidence="1" id="KW-1133">Transmembrane helix</keyword>
<dbReference type="Proteomes" id="UP001055439">
    <property type="component" value="Chromosome 7"/>
</dbReference>
<keyword evidence="2" id="KW-0418">Kinase</keyword>
<evidence type="ECO:0000313" key="2">
    <source>
        <dbReference type="EMBL" id="URE20787.1"/>
    </source>
</evidence>
<keyword evidence="1" id="KW-0472">Membrane</keyword>
<keyword evidence="2" id="KW-0675">Receptor</keyword>
<feature type="transmembrane region" description="Helical" evidence="1">
    <location>
        <begin position="70"/>
        <end position="89"/>
    </location>
</feature>
<sequence>MLQPKNPSKFDSVALVICFLPCLFLAFGRSGAQATTPLPEGMSLSHYNLFDLLLAPCLLLFFFDKALKPYVLSSVSFHVAALNAILGWWGRTASATSSPAWNISGEPCSGAAIDSTSFDSAAFNPAIKCDCSYDNATTCHITQLKVYALDVVGRIPDELQNLTYLTNLSVGTTALSGGIPKELGKLTNLLSL</sequence>
<dbReference type="PANTHER" id="PTHR48006:SF34">
    <property type="entry name" value="OS08G0203700 PROTEIN"/>
    <property type="match status" value="1"/>
</dbReference>
<dbReference type="InterPro" id="IPR051824">
    <property type="entry name" value="LRR_Rcpt-Like_S/T_Kinase"/>
</dbReference>
<name>A0A9E7GZA9_9LILI</name>
<keyword evidence="1" id="KW-0812">Transmembrane</keyword>